<evidence type="ECO:0000313" key="4">
    <source>
        <dbReference type="EMBL" id="CAF4544248.1"/>
    </source>
</evidence>
<feature type="region of interest" description="Disordered" evidence="1">
    <location>
        <begin position="127"/>
        <end position="203"/>
    </location>
</feature>
<dbReference type="AlphaFoldDB" id="A0A818VT03"/>
<dbReference type="EMBL" id="CAJOBS010000290">
    <property type="protein sequence ID" value="CAF4544248.1"/>
    <property type="molecule type" value="Genomic_DNA"/>
</dbReference>
<comment type="caution">
    <text evidence="3">The sequence shown here is derived from an EMBL/GenBank/DDBJ whole genome shotgun (WGS) entry which is preliminary data.</text>
</comment>
<evidence type="ECO:0000313" key="3">
    <source>
        <dbReference type="EMBL" id="CAF3715423.1"/>
    </source>
</evidence>
<evidence type="ECO:0000313" key="5">
    <source>
        <dbReference type="Proteomes" id="UP000663865"/>
    </source>
</evidence>
<dbReference type="Proteomes" id="UP000663838">
    <property type="component" value="Unassembled WGS sequence"/>
</dbReference>
<evidence type="ECO:0000256" key="1">
    <source>
        <dbReference type="SAM" id="MobiDB-lite"/>
    </source>
</evidence>
<feature type="chain" id="PRO_5036415052" evidence="2">
    <location>
        <begin position="19"/>
        <end position="231"/>
    </location>
</feature>
<feature type="signal peptide" evidence="2">
    <location>
        <begin position="1"/>
        <end position="18"/>
    </location>
</feature>
<dbReference type="EMBL" id="CAJNYV010005005">
    <property type="protein sequence ID" value="CAF3715423.1"/>
    <property type="molecule type" value="Genomic_DNA"/>
</dbReference>
<feature type="compositionally biased region" description="Low complexity" evidence="1">
    <location>
        <begin position="146"/>
        <end position="171"/>
    </location>
</feature>
<proteinExistence type="predicted"/>
<feature type="compositionally biased region" description="Polar residues" evidence="1">
    <location>
        <begin position="176"/>
        <end position="203"/>
    </location>
</feature>
<keyword evidence="2" id="KW-0732">Signal</keyword>
<organism evidence="3 5">
    <name type="scientific">Rotaria socialis</name>
    <dbReference type="NCBI Taxonomy" id="392032"/>
    <lineage>
        <taxon>Eukaryota</taxon>
        <taxon>Metazoa</taxon>
        <taxon>Spiralia</taxon>
        <taxon>Gnathifera</taxon>
        <taxon>Rotifera</taxon>
        <taxon>Eurotatoria</taxon>
        <taxon>Bdelloidea</taxon>
        <taxon>Philodinida</taxon>
        <taxon>Philodinidae</taxon>
        <taxon>Rotaria</taxon>
    </lineage>
</organism>
<name>A0A818VT03_9BILA</name>
<feature type="compositionally biased region" description="Polar residues" evidence="1">
    <location>
        <begin position="127"/>
        <end position="142"/>
    </location>
</feature>
<sequence>MSWVIAFFLVTSCVAVQSQTWPGSYTPDSSCNVNQCCCIINDMVITQPTSNTISFNTSLTGVCLGETSYDGDANYSGGYSISVSNSLVALVITLSSDSNNLTITSSTSMGSACTVMAARDATTVAASTSTNPAVTASTSTSPAVDASTSTNPVVTASTSTSPVVAASTSTNPAVDASTSTNPTVDASTSTNPAVAASTTSKRNSAAQNNGRIIMLLHFFFVCCNKYLNPIS</sequence>
<accession>A0A818VT03</accession>
<protein>
    <submittedName>
        <fullName evidence="3">Uncharacterized protein</fullName>
    </submittedName>
</protein>
<evidence type="ECO:0000256" key="2">
    <source>
        <dbReference type="SAM" id="SignalP"/>
    </source>
</evidence>
<dbReference type="Proteomes" id="UP000663865">
    <property type="component" value="Unassembled WGS sequence"/>
</dbReference>
<gene>
    <name evidence="3" type="ORF">KIK155_LOCUS27622</name>
    <name evidence="4" type="ORF">TOA249_LOCUS6725</name>
</gene>
<reference evidence="3" key="1">
    <citation type="submission" date="2021-02" db="EMBL/GenBank/DDBJ databases">
        <authorList>
            <person name="Nowell W R."/>
        </authorList>
    </citation>
    <scope>NUCLEOTIDE SEQUENCE</scope>
</reference>